<keyword evidence="1" id="KW-0472">Membrane</keyword>
<dbReference type="PANTHER" id="PTHR48090:SF8">
    <property type="entry name" value="GLYCOSYLTRANSFERASE CSBB-RELATED"/>
    <property type="match status" value="1"/>
</dbReference>
<feature type="domain" description="Glycosyltransferase 2-like" evidence="2">
    <location>
        <begin position="11"/>
        <end position="102"/>
    </location>
</feature>
<dbReference type="AlphaFoldDB" id="A0A9D2KD01"/>
<dbReference type="Proteomes" id="UP000824176">
    <property type="component" value="Unassembled WGS sequence"/>
</dbReference>
<accession>A0A9D2KD01</accession>
<reference evidence="3" key="2">
    <citation type="submission" date="2021-04" db="EMBL/GenBank/DDBJ databases">
        <authorList>
            <person name="Gilroy R."/>
        </authorList>
    </citation>
    <scope>NUCLEOTIDE SEQUENCE</scope>
    <source>
        <strain evidence="3">ChiW4-1371</strain>
    </source>
</reference>
<dbReference type="PANTHER" id="PTHR48090">
    <property type="entry name" value="UNDECAPRENYL-PHOSPHATE 4-DEOXY-4-FORMAMIDO-L-ARABINOSE TRANSFERASE-RELATED"/>
    <property type="match status" value="1"/>
</dbReference>
<dbReference type="InterPro" id="IPR050256">
    <property type="entry name" value="Glycosyltransferase_2"/>
</dbReference>
<reference evidence="3" key="1">
    <citation type="journal article" date="2021" name="PeerJ">
        <title>Extensive microbial diversity within the chicken gut microbiome revealed by metagenomics and culture.</title>
        <authorList>
            <person name="Gilroy R."/>
            <person name="Ravi A."/>
            <person name="Getino M."/>
            <person name="Pursley I."/>
            <person name="Horton D.L."/>
            <person name="Alikhan N.F."/>
            <person name="Baker D."/>
            <person name="Gharbi K."/>
            <person name="Hall N."/>
            <person name="Watson M."/>
            <person name="Adriaenssens E.M."/>
            <person name="Foster-Nyarko E."/>
            <person name="Jarju S."/>
            <person name="Secka A."/>
            <person name="Antonio M."/>
            <person name="Oren A."/>
            <person name="Chaudhuri R.R."/>
            <person name="La Ragione R."/>
            <person name="Hildebrand F."/>
            <person name="Pallen M.J."/>
        </authorList>
    </citation>
    <scope>NUCLEOTIDE SEQUENCE</scope>
    <source>
        <strain evidence="3">ChiW4-1371</strain>
    </source>
</reference>
<dbReference type="Pfam" id="PF00535">
    <property type="entry name" value="Glycos_transf_2"/>
    <property type="match status" value="1"/>
</dbReference>
<dbReference type="InterPro" id="IPR029044">
    <property type="entry name" value="Nucleotide-diphossugar_trans"/>
</dbReference>
<keyword evidence="3" id="KW-0328">Glycosyltransferase</keyword>
<keyword evidence="1" id="KW-0812">Transmembrane</keyword>
<dbReference type="EC" id="2.4.-.-" evidence="3"/>
<evidence type="ECO:0000313" key="3">
    <source>
        <dbReference type="EMBL" id="HIZ90307.1"/>
    </source>
</evidence>
<name>A0A9D2KD01_9BACT</name>
<dbReference type="EMBL" id="DXAQ01000150">
    <property type="protein sequence ID" value="HIZ90307.1"/>
    <property type="molecule type" value="Genomic_DNA"/>
</dbReference>
<organism evidence="3 4">
    <name type="scientific">Candidatus Mucispirillum faecigallinarum</name>
    <dbReference type="NCBI Taxonomy" id="2838699"/>
    <lineage>
        <taxon>Bacteria</taxon>
        <taxon>Pseudomonadati</taxon>
        <taxon>Deferribacterota</taxon>
        <taxon>Deferribacteres</taxon>
        <taxon>Deferribacterales</taxon>
        <taxon>Mucispirillaceae</taxon>
        <taxon>Mucispirillum</taxon>
    </lineage>
</organism>
<dbReference type="GO" id="GO:0005886">
    <property type="term" value="C:plasma membrane"/>
    <property type="evidence" value="ECO:0007669"/>
    <property type="project" value="TreeGrafter"/>
</dbReference>
<evidence type="ECO:0000313" key="4">
    <source>
        <dbReference type="Proteomes" id="UP000824176"/>
    </source>
</evidence>
<dbReference type="Gene3D" id="3.90.550.10">
    <property type="entry name" value="Spore Coat Polysaccharide Biosynthesis Protein SpsA, Chain A"/>
    <property type="match status" value="1"/>
</dbReference>
<evidence type="ECO:0000256" key="1">
    <source>
        <dbReference type="SAM" id="Phobius"/>
    </source>
</evidence>
<keyword evidence="1" id="KW-1133">Transmembrane helix</keyword>
<gene>
    <name evidence="3" type="ORF">H9804_10205</name>
</gene>
<comment type="caution">
    <text evidence="3">The sequence shown here is derived from an EMBL/GenBank/DDBJ whole genome shotgun (WGS) entry which is preliminary data.</text>
</comment>
<protein>
    <submittedName>
        <fullName evidence="3">Glycosyltransferase</fullName>
        <ecNumber evidence="3">2.4.-.-</ecNumber>
    </submittedName>
</protein>
<dbReference type="SUPFAM" id="SSF53448">
    <property type="entry name" value="Nucleotide-diphospho-sugar transferases"/>
    <property type="match status" value="1"/>
</dbReference>
<dbReference type="GO" id="GO:0016757">
    <property type="term" value="F:glycosyltransferase activity"/>
    <property type="evidence" value="ECO:0007669"/>
    <property type="project" value="UniProtKB-KW"/>
</dbReference>
<dbReference type="InterPro" id="IPR001173">
    <property type="entry name" value="Glyco_trans_2-like"/>
</dbReference>
<keyword evidence="3" id="KW-0808">Transferase</keyword>
<feature type="transmembrane region" description="Helical" evidence="1">
    <location>
        <begin position="263"/>
        <end position="288"/>
    </location>
</feature>
<feature type="transmembrane region" description="Helical" evidence="1">
    <location>
        <begin position="230"/>
        <end position="251"/>
    </location>
</feature>
<sequence>MSADREKNFISAVVYVHNNEKEIEYFLKYLNKTLMSTFENYEIICVDDESKDDSVKIIKNTAKEFENTTVNIIQMSYEQGLEKSMLAGVDFAIGDFVYEFDSCIIDYELSLIIDIYNKSIQGYDIVAASPEKNNNILSSFFYYVLNKFGKGNNKLKSERFRILSRRGINRIHQGTANIVYRKIVYYSCGLKHEHITYKPLIKTNINKNFLYNQNIAIDSIIAFTSIGYKISMAATLIMMCLMIITVIYSLFVKILQLDVSGGWMTLIWIISLSFFVLFGLASIIIRYLSMILRLLNNRNTYLYDSIDKINKN</sequence>
<evidence type="ECO:0000259" key="2">
    <source>
        <dbReference type="Pfam" id="PF00535"/>
    </source>
</evidence>
<proteinExistence type="predicted"/>